<dbReference type="Proteomes" id="UP000077266">
    <property type="component" value="Unassembled WGS sequence"/>
</dbReference>
<dbReference type="AlphaFoldDB" id="A0A165DKL9"/>
<evidence type="ECO:0000259" key="1">
    <source>
        <dbReference type="Pfam" id="PF12937"/>
    </source>
</evidence>
<dbReference type="InterPro" id="IPR036047">
    <property type="entry name" value="F-box-like_dom_sf"/>
</dbReference>
<dbReference type="EMBL" id="KV426211">
    <property type="protein sequence ID" value="KZV84775.1"/>
    <property type="molecule type" value="Genomic_DNA"/>
</dbReference>
<reference evidence="2 3" key="1">
    <citation type="journal article" date="2016" name="Mol. Biol. Evol.">
        <title>Comparative Genomics of Early-Diverging Mushroom-Forming Fungi Provides Insights into the Origins of Lignocellulose Decay Capabilities.</title>
        <authorList>
            <person name="Nagy L.G."/>
            <person name="Riley R."/>
            <person name="Tritt A."/>
            <person name="Adam C."/>
            <person name="Daum C."/>
            <person name="Floudas D."/>
            <person name="Sun H."/>
            <person name="Yadav J.S."/>
            <person name="Pangilinan J."/>
            <person name="Larsson K.H."/>
            <person name="Matsuura K."/>
            <person name="Barry K."/>
            <person name="Labutti K."/>
            <person name="Kuo R."/>
            <person name="Ohm R.A."/>
            <person name="Bhattacharya S.S."/>
            <person name="Shirouzu T."/>
            <person name="Yoshinaga Y."/>
            <person name="Martin F.M."/>
            <person name="Grigoriev I.V."/>
            <person name="Hibbett D.S."/>
        </authorList>
    </citation>
    <scope>NUCLEOTIDE SEQUENCE [LARGE SCALE GENOMIC DNA]</scope>
    <source>
        <strain evidence="2 3">HHB12029</strain>
    </source>
</reference>
<protein>
    <recommendedName>
        <fullName evidence="1">F-box domain-containing protein</fullName>
    </recommendedName>
</protein>
<evidence type="ECO:0000313" key="2">
    <source>
        <dbReference type="EMBL" id="KZV84775.1"/>
    </source>
</evidence>
<dbReference type="InterPro" id="IPR001810">
    <property type="entry name" value="F-box_dom"/>
</dbReference>
<sequence length="198" mass="22692">MAAALPPELLAMVFTELVPTRHNESNHVYSMDDARAAYRLAAVCKRWRFEALATRMLWTYIYIPVVLSKDPEHWAPVLYHTMTMLERSGQRALDLEINWFRSGAISSKGSRRGRGWPVPAMDVLMALNGSQSRWRCFRMNWGCQFTDVGRLQVFGGPTPLLEELVLRNSESAYVPLFPQHLVQAPQLRVLDLHDAPRL</sequence>
<dbReference type="Gene3D" id="1.20.1280.50">
    <property type="match status" value="1"/>
</dbReference>
<dbReference type="Pfam" id="PF12937">
    <property type="entry name" value="F-box-like"/>
    <property type="match status" value="1"/>
</dbReference>
<evidence type="ECO:0000313" key="3">
    <source>
        <dbReference type="Proteomes" id="UP000077266"/>
    </source>
</evidence>
<keyword evidence="3" id="KW-1185">Reference proteome</keyword>
<dbReference type="OrthoDB" id="3060439at2759"/>
<dbReference type="InParanoid" id="A0A165DKL9"/>
<accession>A0A165DKL9</accession>
<dbReference type="SUPFAM" id="SSF81383">
    <property type="entry name" value="F-box domain"/>
    <property type="match status" value="1"/>
</dbReference>
<feature type="domain" description="F-box" evidence="1">
    <location>
        <begin position="3"/>
        <end position="63"/>
    </location>
</feature>
<organism evidence="2 3">
    <name type="scientific">Exidia glandulosa HHB12029</name>
    <dbReference type="NCBI Taxonomy" id="1314781"/>
    <lineage>
        <taxon>Eukaryota</taxon>
        <taxon>Fungi</taxon>
        <taxon>Dikarya</taxon>
        <taxon>Basidiomycota</taxon>
        <taxon>Agaricomycotina</taxon>
        <taxon>Agaricomycetes</taxon>
        <taxon>Auriculariales</taxon>
        <taxon>Exidiaceae</taxon>
        <taxon>Exidia</taxon>
    </lineage>
</organism>
<proteinExistence type="predicted"/>
<gene>
    <name evidence="2" type="ORF">EXIGLDRAFT_776204</name>
</gene>
<name>A0A165DKL9_EXIGL</name>